<evidence type="ECO:0000256" key="2">
    <source>
        <dbReference type="ARBA" id="ARBA00022448"/>
    </source>
</evidence>
<evidence type="ECO:0000259" key="7">
    <source>
        <dbReference type="PROSITE" id="PS50928"/>
    </source>
</evidence>
<sequence>MSEIVLQRKQTEISTRTRSLWKTMLIYRHYYLLVLPGVLYFLIFHYVPMLGIAIAFKDVSPYNVIGDLLHGPWVGFRFFQQFMDSVYFWNVMENTLLISLYKLLWAFPASIVLALMLNEVSHGLFKRVVQTLSYLPHFLSMVIVAGILVNLLSTEVGFINVILKSLGFDSIYFMGNENYFRSVLVSSHIWQSIGWGSILYLAAIAGIDPQLYEAAEMDGAGRWRKMWHVTLPGIVPIMVLLLIFNVGGLLNAGFEQIYLLYSPPVYRVSDIIDTYVYREGIGATHYSYATAVGLFKNIISLILILAANFTAKKMQQESLF</sequence>
<feature type="transmembrane region" description="Helical" evidence="6">
    <location>
        <begin position="286"/>
        <end position="311"/>
    </location>
</feature>
<proteinExistence type="inferred from homology"/>
<dbReference type="CDD" id="cd06261">
    <property type="entry name" value="TM_PBP2"/>
    <property type="match status" value="1"/>
</dbReference>
<dbReference type="OrthoDB" id="2637002at2"/>
<gene>
    <name evidence="8" type="ORF">A8709_32605</name>
</gene>
<dbReference type="STRING" id="512399.A8709_32605"/>
<keyword evidence="3 6" id="KW-0812">Transmembrane</keyword>
<dbReference type="InterPro" id="IPR035906">
    <property type="entry name" value="MetI-like_sf"/>
</dbReference>
<dbReference type="PANTHER" id="PTHR43496:SF1">
    <property type="entry name" value="POLYGALACTURONAN_RHAMNOGALACTURONAN TRANSPORT SYSTEM PERMEASE PROTEIN YTEP"/>
    <property type="match status" value="1"/>
</dbReference>
<dbReference type="GO" id="GO:0055085">
    <property type="term" value="P:transmembrane transport"/>
    <property type="evidence" value="ECO:0007669"/>
    <property type="project" value="InterPro"/>
</dbReference>
<evidence type="ECO:0000256" key="6">
    <source>
        <dbReference type="RuleBase" id="RU363032"/>
    </source>
</evidence>
<comment type="similarity">
    <text evidence="6">Belongs to the binding-protein-dependent transport system permease family.</text>
</comment>
<feature type="transmembrane region" description="Helical" evidence="6">
    <location>
        <begin position="138"/>
        <end position="163"/>
    </location>
</feature>
<accession>A0A1C0ZWU0</accession>
<dbReference type="InterPro" id="IPR000515">
    <property type="entry name" value="MetI-like"/>
</dbReference>
<comment type="caution">
    <text evidence="8">The sequence shown here is derived from an EMBL/GenBank/DDBJ whole genome shotgun (WGS) entry which is preliminary data.</text>
</comment>
<dbReference type="PROSITE" id="PS50928">
    <property type="entry name" value="ABC_TM1"/>
    <property type="match status" value="1"/>
</dbReference>
<evidence type="ECO:0000256" key="1">
    <source>
        <dbReference type="ARBA" id="ARBA00004141"/>
    </source>
</evidence>
<evidence type="ECO:0000313" key="8">
    <source>
        <dbReference type="EMBL" id="OCT12559.1"/>
    </source>
</evidence>
<feature type="transmembrane region" description="Helical" evidence="6">
    <location>
        <begin position="183"/>
        <end position="205"/>
    </location>
</feature>
<feature type="transmembrane region" description="Helical" evidence="6">
    <location>
        <begin position="226"/>
        <end position="250"/>
    </location>
</feature>
<dbReference type="PANTHER" id="PTHR43496">
    <property type="entry name" value="PROTEIN LPLB"/>
    <property type="match status" value="1"/>
</dbReference>
<keyword evidence="5 6" id="KW-0472">Membrane</keyword>
<dbReference type="RefSeq" id="WP_065856967.1">
    <property type="nucleotide sequence ID" value="NZ_LYPC01000027.1"/>
</dbReference>
<keyword evidence="9" id="KW-1185">Reference proteome</keyword>
<evidence type="ECO:0000313" key="9">
    <source>
        <dbReference type="Proteomes" id="UP000093309"/>
    </source>
</evidence>
<dbReference type="Pfam" id="PF00528">
    <property type="entry name" value="BPD_transp_1"/>
    <property type="match status" value="1"/>
</dbReference>
<dbReference type="SUPFAM" id="SSF161098">
    <property type="entry name" value="MetI-like"/>
    <property type="match status" value="1"/>
</dbReference>
<evidence type="ECO:0000256" key="4">
    <source>
        <dbReference type="ARBA" id="ARBA00022989"/>
    </source>
</evidence>
<dbReference type="Proteomes" id="UP000093309">
    <property type="component" value="Unassembled WGS sequence"/>
</dbReference>
<evidence type="ECO:0000256" key="5">
    <source>
        <dbReference type="ARBA" id="ARBA00023136"/>
    </source>
</evidence>
<dbReference type="AlphaFoldDB" id="A0A1C0ZWU0"/>
<feature type="transmembrane region" description="Helical" evidence="6">
    <location>
        <begin position="96"/>
        <end position="117"/>
    </location>
</feature>
<protein>
    <submittedName>
        <fullName evidence="8">Sugar ABC transporter permease</fullName>
    </submittedName>
</protein>
<feature type="domain" description="ABC transmembrane type-1" evidence="7">
    <location>
        <begin position="92"/>
        <end position="307"/>
    </location>
</feature>
<keyword evidence="4 6" id="KW-1133">Transmembrane helix</keyword>
<dbReference type="Gene3D" id="1.10.3720.10">
    <property type="entry name" value="MetI-like"/>
    <property type="match status" value="1"/>
</dbReference>
<comment type="subcellular location">
    <subcellularLocation>
        <location evidence="6">Cell membrane</location>
        <topology evidence="6">Multi-pass membrane protein</topology>
    </subcellularLocation>
    <subcellularLocation>
        <location evidence="1">Membrane</location>
        <topology evidence="1">Multi-pass membrane protein</topology>
    </subcellularLocation>
</comment>
<feature type="transmembrane region" description="Helical" evidence="6">
    <location>
        <begin position="30"/>
        <end position="56"/>
    </location>
</feature>
<evidence type="ECO:0000256" key="3">
    <source>
        <dbReference type="ARBA" id="ARBA00022692"/>
    </source>
</evidence>
<dbReference type="EMBL" id="LYPC01000027">
    <property type="protein sequence ID" value="OCT12559.1"/>
    <property type="molecule type" value="Genomic_DNA"/>
</dbReference>
<name>A0A1C0ZWU0_9BACL</name>
<reference evidence="9" key="1">
    <citation type="submission" date="2016-05" db="EMBL/GenBank/DDBJ databases">
        <title>Paenibacillus oryzae. sp. nov., isolated from the rice root.</title>
        <authorList>
            <person name="Zhang J."/>
            <person name="Zhang X."/>
        </authorList>
    </citation>
    <scope>NUCLEOTIDE SEQUENCE [LARGE SCALE GENOMIC DNA]</scope>
    <source>
        <strain evidence="9">KCTC13222</strain>
    </source>
</reference>
<organism evidence="8 9">
    <name type="scientific">Paenibacillus pectinilyticus</name>
    <dbReference type="NCBI Taxonomy" id="512399"/>
    <lineage>
        <taxon>Bacteria</taxon>
        <taxon>Bacillati</taxon>
        <taxon>Bacillota</taxon>
        <taxon>Bacilli</taxon>
        <taxon>Bacillales</taxon>
        <taxon>Paenibacillaceae</taxon>
        <taxon>Paenibacillus</taxon>
    </lineage>
</organism>
<dbReference type="GO" id="GO:0005886">
    <property type="term" value="C:plasma membrane"/>
    <property type="evidence" value="ECO:0007669"/>
    <property type="project" value="UniProtKB-SubCell"/>
</dbReference>
<keyword evidence="2 6" id="KW-0813">Transport</keyword>